<name>A0ABW3M8J7_9PSEU</name>
<dbReference type="EMBL" id="JBHTIS010000448">
    <property type="protein sequence ID" value="MFD1045899.1"/>
    <property type="molecule type" value="Genomic_DNA"/>
</dbReference>
<evidence type="ECO:0000313" key="2">
    <source>
        <dbReference type="EMBL" id="MFD1045899.1"/>
    </source>
</evidence>
<keyword evidence="3" id="KW-1185">Reference proteome</keyword>
<accession>A0ABW3M8J7</accession>
<proteinExistence type="predicted"/>
<reference evidence="3" key="1">
    <citation type="journal article" date="2019" name="Int. J. Syst. Evol. Microbiol.">
        <title>The Global Catalogue of Microorganisms (GCM) 10K type strain sequencing project: providing services to taxonomists for standard genome sequencing and annotation.</title>
        <authorList>
            <consortium name="The Broad Institute Genomics Platform"/>
            <consortium name="The Broad Institute Genome Sequencing Center for Infectious Disease"/>
            <person name="Wu L."/>
            <person name="Ma J."/>
        </authorList>
    </citation>
    <scope>NUCLEOTIDE SEQUENCE [LARGE SCALE GENOMIC DNA]</scope>
    <source>
        <strain evidence="3">JCM 31486</strain>
    </source>
</reference>
<gene>
    <name evidence="2" type="ORF">ACFQ1S_10140</name>
</gene>
<dbReference type="InterPro" id="IPR022536">
    <property type="entry name" value="EspC"/>
</dbReference>
<dbReference type="Pfam" id="PF10824">
    <property type="entry name" value="T7SS_ESX_EspC"/>
    <property type="match status" value="1"/>
</dbReference>
<protein>
    <submittedName>
        <fullName evidence="2">Type VII secretion target</fullName>
    </submittedName>
</protein>
<feature type="compositionally biased region" description="Gly residues" evidence="1">
    <location>
        <begin position="116"/>
        <end position="133"/>
    </location>
</feature>
<evidence type="ECO:0000256" key="1">
    <source>
        <dbReference type="SAM" id="MobiDB-lite"/>
    </source>
</evidence>
<feature type="region of interest" description="Disordered" evidence="1">
    <location>
        <begin position="94"/>
        <end position="139"/>
    </location>
</feature>
<sequence length="139" mass="13255">MSGDGGSGGDGYEVDTSALTSSAKHLTAAAGHWTEAITAASGATMPSGTLGVIGDALKFPETYNQAQAAVVSRAKQGPTSLTTASGLLDQAAAAYESQDSDTGNTMDNMAGMDSHSGGGSGDGSGGGSGGSGSGSSDDN</sequence>
<dbReference type="Proteomes" id="UP001597045">
    <property type="component" value="Unassembled WGS sequence"/>
</dbReference>
<evidence type="ECO:0000313" key="3">
    <source>
        <dbReference type="Proteomes" id="UP001597045"/>
    </source>
</evidence>
<comment type="caution">
    <text evidence="2">The sequence shown here is derived from an EMBL/GenBank/DDBJ whole genome shotgun (WGS) entry which is preliminary data.</text>
</comment>
<organism evidence="2 3">
    <name type="scientific">Kibdelosporangium lantanae</name>
    <dbReference type="NCBI Taxonomy" id="1497396"/>
    <lineage>
        <taxon>Bacteria</taxon>
        <taxon>Bacillati</taxon>
        <taxon>Actinomycetota</taxon>
        <taxon>Actinomycetes</taxon>
        <taxon>Pseudonocardiales</taxon>
        <taxon>Pseudonocardiaceae</taxon>
        <taxon>Kibdelosporangium</taxon>
    </lineage>
</organism>